<evidence type="ECO:0008006" key="8">
    <source>
        <dbReference type="Google" id="ProtNLM"/>
    </source>
</evidence>
<keyword evidence="2" id="KW-0489">Methyltransferase</keyword>
<dbReference type="InterPro" id="IPR029063">
    <property type="entry name" value="SAM-dependent_MTases_sf"/>
</dbReference>
<feature type="binding site" evidence="5">
    <location>
        <position position="84"/>
    </location>
    <ligand>
        <name>S-adenosyl-L-methionine</name>
        <dbReference type="ChEBI" id="CHEBI:59789"/>
    </ligand>
</feature>
<feature type="binding site" evidence="5">
    <location>
        <position position="20"/>
    </location>
    <ligand>
        <name>S-adenosyl-L-methionine</name>
        <dbReference type="ChEBI" id="CHEBI:59789"/>
    </ligand>
</feature>
<dbReference type="CDD" id="cd02440">
    <property type="entry name" value="AdoMet_MTases"/>
    <property type="match status" value="1"/>
</dbReference>
<accession>A0A8C5Q2R9</accession>
<dbReference type="InterPro" id="IPR000940">
    <property type="entry name" value="NNMT_TEMT_trans"/>
</dbReference>
<dbReference type="Pfam" id="PF01234">
    <property type="entry name" value="NNMT_PNMT_TEMT"/>
    <property type="match status" value="1"/>
</dbReference>
<dbReference type="SUPFAM" id="SSF53335">
    <property type="entry name" value="S-adenosyl-L-methionine-dependent methyltransferases"/>
    <property type="match status" value="1"/>
</dbReference>
<dbReference type="Gene3D" id="3.40.50.150">
    <property type="entry name" value="Vaccinia Virus protein VP39"/>
    <property type="match status" value="1"/>
</dbReference>
<dbReference type="PIRSF" id="PIRSF000384">
    <property type="entry name" value="PNMTase"/>
    <property type="match status" value="1"/>
</dbReference>
<reference evidence="6" key="2">
    <citation type="submission" date="2025-09" db="UniProtKB">
        <authorList>
            <consortium name="Ensembl"/>
        </authorList>
    </citation>
    <scope>IDENTIFICATION</scope>
</reference>
<proteinExistence type="inferred from homology"/>
<feature type="binding site" evidence="5">
    <location>
        <position position="25"/>
    </location>
    <ligand>
        <name>S-adenosyl-L-methionine</name>
        <dbReference type="ChEBI" id="CHEBI:59789"/>
    </ligand>
</feature>
<dbReference type="FunFam" id="3.40.50.150:FF:000065">
    <property type="entry name" value="Phenylethanolamine N-methyltransferase"/>
    <property type="match status" value="1"/>
</dbReference>
<dbReference type="PANTHER" id="PTHR10867">
    <property type="entry name" value="NNMT/PNMT/TEMT FAMILY MEMBER"/>
    <property type="match status" value="1"/>
</dbReference>
<evidence type="ECO:0000256" key="4">
    <source>
        <dbReference type="ARBA" id="ARBA00022691"/>
    </source>
</evidence>
<organism evidence="6 7">
    <name type="scientific">Leptobrachium leishanense</name>
    <name type="common">Leishan spiny toad</name>
    <dbReference type="NCBI Taxonomy" id="445787"/>
    <lineage>
        <taxon>Eukaryota</taxon>
        <taxon>Metazoa</taxon>
        <taxon>Chordata</taxon>
        <taxon>Craniata</taxon>
        <taxon>Vertebrata</taxon>
        <taxon>Euteleostomi</taxon>
        <taxon>Amphibia</taxon>
        <taxon>Batrachia</taxon>
        <taxon>Anura</taxon>
        <taxon>Pelobatoidea</taxon>
        <taxon>Megophryidae</taxon>
        <taxon>Leptobrachium</taxon>
    </lineage>
</organism>
<keyword evidence="3" id="KW-0808">Transferase</keyword>
<keyword evidence="7" id="KW-1185">Reference proteome</keyword>
<feature type="binding site" evidence="5">
    <location>
        <position position="89"/>
    </location>
    <ligand>
        <name>S-adenosyl-L-methionine</name>
        <dbReference type="ChEBI" id="CHEBI:59789"/>
    </ligand>
</feature>
<dbReference type="InterPro" id="IPR053384">
    <property type="entry name" value="SAM-dep_methyltransferase"/>
</dbReference>
<dbReference type="PANTHER" id="PTHR10867:SF32">
    <property type="entry name" value="NICOTINAMIDE N-METHYLTRANSFERASE"/>
    <property type="match status" value="1"/>
</dbReference>
<dbReference type="NCBIfam" id="NF041360">
    <property type="entry name" value="GntF_guanitoxin"/>
    <property type="match status" value="1"/>
</dbReference>
<dbReference type="GO" id="GO:0008170">
    <property type="term" value="F:N-methyltransferase activity"/>
    <property type="evidence" value="ECO:0007669"/>
    <property type="project" value="TreeGrafter"/>
</dbReference>
<feature type="binding site" evidence="5">
    <location>
        <position position="68"/>
    </location>
    <ligand>
        <name>S-adenosyl-L-methionine</name>
        <dbReference type="ChEBI" id="CHEBI:59789"/>
    </ligand>
</feature>
<evidence type="ECO:0000256" key="3">
    <source>
        <dbReference type="ARBA" id="ARBA00022679"/>
    </source>
</evidence>
<reference evidence="6" key="1">
    <citation type="submission" date="2025-08" db="UniProtKB">
        <authorList>
            <consortium name="Ensembl"/>
        </authorList>
    </citation>
    <scope>IDENTIFICATION</scope>
</reference>
<evidence type="ECO:0000313" key="7">
    <source>
        <dbReference type="Proteomes" id="UP000694569"/>
    </source>
</evidence>
<evidence type="ECO:0000256" key="5">
    <source>
        <dbReference type="PIRSR" id="PIRSR000384-1"/>
    </source>
</evidence>
<dbReference type="GO" id="GO:0005829">
    <property type="term" value="C:cytosol"/>
    <property type="evidence" value="ECO:0007669"/>
    <property type="project" value="TreeGrafter"/>
</dbReference>
<name>A0A8C5Q2R9_9ANUR</name>
<dbReference type="Ensembl" id="ENSLLET00000031914.1">
    <property type="protein sequence ID" value="ENSLLEP00000030736.1"/>
    <property type="gene ID" value="ENSLLEG00000019458.1"/>
</dbReference>
<evidence type="ECO:0000313" key="6">
    <source>
        <dbReference type="Ensembl" id="ENSLLEP00000030736.1"/>
    </source>
</evidence>
<dbReference type="PROSITE" id="PS51681">
    <property type="entry name" value="SAM_MT_NNMT_PNMT_TEMT"/>
    <property type="match status" value="1"/>
</dbReference>
<dbReference type="AlphaFoldDB" id="A0A8C5Q2R9"/>
<dbReference type="Proteomes" id="UP000694569">
    <property type="component" value="Unplaced"/>
</dbReference>
<dbReference type="OrthoDB" id="10050085at2759"/>
<dbReference type="GO" id="GO:0032259">
    <property type="term" value="P:methylation"/>
    <property type="evidence" value="ECO:0007669"/>
    <property type="project" value="UniProtKB-KW"/>
</dbReference>
<evidence type="ECO:0000256" key="2">
    <source>
        <dbReference type="ARBA" id="ARBA00022603"/>
    </source>
</evidence>
<protein>
    <recommendedName>
        <fullName evidence="8">Nicotinamide N-methyltransferase</fullName>
    </recommendedName>
</protein>
<dbReference type="GeneTree" id="ENSGT00390000011708"/>
<keyword evidence="4 5" id="KW-0949">S-adenosyl-L-methionine</keyword>
<dbReference type="GO" id="GO:0008757">
    <property type="term" value="F:S-adenosylmethionine-dependent methyltransferase activity"/>
    <property type="evidence" value="ECO:0007669"/>
    <property type="project" value="UniProtKB-ARBA"/>
</dbReference>
<comment type="similarity">
    <text evidence="1">Belongs to the class I-like SAM-binding methyltransferase superfamily. NNMT/PNMT/TEMT family.</text>
</comment>
<feature type="binding site" evidence="5">
    <location>
        <begin position="141"/>
        <end position="142"/>
    </location>
    <ligand>
        <name>S-adenosyl-L-methionine</name>
        <dbReference type="ChEBI" id="CHEBI:59789"/>
    </ligand>
</feature>
<evidence type="ECO:0000256" key="1">
    <source>
        <dbReference type="ARBA" id="ARBA00007996"/>
    </source>
</evidence>
<sequence length="264" mass="30227">METPFTNTEIYIQDFNPKDYYDTYYSPGTGALQGEWTHFALKNLHELFSSGQVKGDTMIDIGTGPTIYQLLSACKAFKNIILSDFLEPNRVELKRWLDKEPGRMDWSELVQACCDLEGNSEKCEKKENKLCESVKNILKCDVLKKNPFEPLVLPQVDCLLSCLCLEAACKDVAAYRDTVRNLKDLLKPGGHIILLSMLQSTFYYVGDKRFSGLQITKEDIERAFKEGGYEILRLDTEPRQDMSMLSLSDYETLYLLHARKPCDL</sequence>